<dbReference type="PANTHER" id="PTHR37984">
    <property type="entry name" value="PROTEIN CBG26694"/>
    <property type="match status" value="1"/>
</dbReference>
<dbReference type="Gene3D" id="3.30.70.270">
    <property type="match status" value="2"/>
</dbReference>
<evidence type="ECO:0000256" key="5">
    <source>
        <dbReference type="ARBA" id="ARBA00022801"/>
    </source>
</evidence>
<dbReference type="InterPro" id="IPR000477">
    <property type="entry name" value="RT_dom"/>
</dbReference>
<dbReference type="InterPro" id="IPR050951">
    <property type="entry name" value="Retrovirus_Pol_polyprotein"/>
</dbReference>
<evidence type="ECO:0000256" key="3">
    <source>
        <dbReference type="ARBA" id="ARBA00022722"/>
    </source>
</evidence>
<dbReference type="InterPro" id="IPR043128">
    <property type="entry name" value="Rev_trsase/Diguanyl_cyclase"/>
</dbReference>
<evidence type="ECO:0000256" key="2">
    <source>
        <dbReference type="ARBA" id="ARBA00022695"/>
    </source>
</evidence>
<organism evidence="8 9">
    <name type="scientific">Euphydryas editha</name>
    <name type="common">Edith's checkerspot</name>
    <dbReference type="NCBI Taxonomy" id="104508"/>
    <lineage>
        <taxon>Eukaryota</taxon>
        <taxon>Metazoa</taxon>
        <taxon>Ecdysozoa</taxon>
        <taxon>Arthropoda</taxon>
        <taxon>Hexapoda</taxon>
        <taxon>Insecta</taxon>
        <taxon>Pterygota</taxon>
        <taxon>Neoptera</taxon>
        <taxon>Endopterygota</taxon>
        <taxon>Lepidoptera</taxon>
        <taxon>Glossata</taxon>
        <taxon>Ditrysia</taxon>
        <taxon>Papilionoidea</taxon>
        <taxon>Nymphalidae</taxon>
        <taxon>Nymphalinae</taxon>
        <taxon>Euphydryas</taxon>
    </lineage>
</organism>
<reference evidence="8" key="1">
    <citation type="submission" date="2022-03" db="EMBL/GenBank/DDBJ databases">
        <authorList>
            <person name="Tunstrom K."/>
        </authorList>
    </citation>
    <scope>NUCLEOTIDE SEQUENCE</scope>
</reference>
<dbReference type="CDD" id="cd09274">
    <property type="entry name" value="RNase_HI_RT_Ty3"/>
    <property type="match status" value="1"/>
</dbReference>
<sequence>MFQKILEKILLGCEGTFNFIDDIIVHGSTEKERDQRLNKVLQVLKENDVLLNEKKCIYKTKNIEFLGHELSGSGVRPLDKYLTAIKSSRTPNTIEEIQSFLGLVNFVSKWIPDFATLTEPMHEMLRLGLGKKANIQKNWSTRQDKAFEALKKSLSNIRSLGYYNPSDRTQIIADASPVGLGAVLVQIGKDGPRVIAYGHKALTDCEKRYCQTEKEALALVWAGEHFKIYLFSKDFELISDHKPLETIFGRTSKPCARIERWVLRLQAYRYKVIYRPGKSNIADTISRLGKSSPSECHESQLRIL</sequence>
<keyword evidence="1" id="KW-0808">Transferase</keyword>
<evidence type="ECO:0000313" key="9">
    <source>
        <dbReference type="Proteomes" id="UP001153954"/>
    </source>
</evidence>
<keyword evidence="4" id="KW-0255">Endonuclease</keyword>
<evidence type="ECO:0000256" key="1">
    <source>
        <dbReference type="ARBA" id="ARBA00022679"/>
    </source>
</evidence>
<keyword evidence="9" id="KW-1185">Reference proteome</keyword>
<name>A0AAU9TNS2_EUPED</name>
<protein>
    <recommendedName>
        <fullName evidence="7">Reverse transcriptase domain-containing protein</fullName>
    </recommendedName>
</protein>
<feature type="domain" description="Reverse transcriptase" evidence="7">
    <location>
        <begin position="1"/>
        <end position="70"/>
    </location>
</feature>
<proteinExistence type="predicted"/>
<keyword evidence="2" id="KW-0548">Nucleotidyltransferase</keyword>
<dbReference type="Pfam" id="PF17917">
    <property type="entry name" value="RT_RNaseH"/>
    <property type="match status" value="1"/>
</dbReference>
<dbReference type="PROSITE" id="PS50878">
    <property type="entry name" value="RT_POL"/>
    <property type="match status" value="1"/>
</dbReference>
<accession>A0AAU9TNS2</accession>
<evidence type="ECO:0000256" key="4">
    <source>
        <dbReference type="ARBA" id="ARBA00022759"/>
    </source>
</evidence>
<dbReference type="InterPro" id="IPR043502">
    <property type="entry name" value="DNA/RNA_pol_sf"/>
</dbReference>
<dbReference type="GO" id="GO:0016787">
    <property type="term" value="F:hydrolase activity"/>
    <property type="evidence" value="ECO:0007669"/>
    <property type="project" value="UniProtKB-KW"/>
</dbReference>
<dbReference type="AlphaFoldDB" id="A0AAU9TNS2"/>
<dbReference type="Proteomes" id="UP001153954">
    <property type="component" value="Unassembled WGS sequence"/>
</dbReference>
<dbReference type="Pfam" id="PF00078">
    <property type="entry name" value="RVT_1"/>
    <property type="match status" value="1"/>
</dbReference>
<evidence type="ECO:0000256" key="6">
    <source>
        <dbReference type="ARBA" id="ARBA00022918"/>
    </source>
</evidence>
<evidence type="ECO:0000313" key="8">
    <source>
        <dbReference type="EMBL" id="CAH2088526.1"/>
    </source>
</evidence>
<dbReference type="SUPFAM" id="SSF56672">
    <property type="entry name" value="DNA/RNA polymerases"/>
    <property type="match status" value="1"/>
</dbReference>
<comment type="caution">
    <text evidence="8">The sequence shown here is derived from an EMBL/GenBank/DDBJ whole genome shotgun (WGS) entry which is preliminary data.</text>
</comment>
<dbReference type="InterPro" id="IPR041373">
    <property type="entry name" value="RT_RNaseH"/>
</dbReference>
<evidence type="ECO:0000259" key="7">
    <source>
        <dbReference type="PROSITE" id="PS50878"/>
    </source>
</evidence>
<gene>
    <name evidence="8" type="ORF">EEDITHA_LOCUS4680</name>
</gene>
<dbReference type="PANTHER" id="PTHR37984:SF11">
    <property type="entry name" value="INTEGRASE CATALYTIC DOMAIN-CONTAINING PROTEIN"/>
    <property type="match status" value="1"/>
</dbReference>
<keyword evidence="3" id="KW-0540">Nuclease</keyword>
<keyword evidence="5" id="KW-0378">Hydrolase</keyword>
<keyword evidence="6" id="KW-0695">RNA-directed DNA polymerase</keyword>
<dbReference type="GO" id="GO:0003964">
    <property type="term" value="F:RNA-directed DNA polymerase activity"/>
    <property type="evidence" value="ECO:0007669"/>
    <property type="project" value="UniProtKB-KW"/>
</dbReference>
<dbReference type="EMBL" id="CAKOGL010000007">
    <property type="protein sequence ID" value="CAH2088526.1"/>
    <property type="molecule type" value="Genomic_DNA"/>
</dbReference>
<dbReference type="GO" id="GO:0004519">
    <property type="term" value="F:endonuclease activity"/>
    <property type="evidence" value="ECO:0007669"/>
    <property type="project" value="UniProtKB-KW"/>
</dbReference>